<evidence type="ECO:0000313" key="2">
    <source>
        <dbReference type="Proteomes" id="UP000049855"/>
    </source>
</evidence>
<dbReference type="Proteomes" id="UP000049855">
    <property type="component" value="Unassembled WGS sequence"/>
</dbReference>
<organism evidence="1 2">
    <name type="scientific">Sporomusa ovata</name>
    <dbReference type="NCBI Taxonomy" id="2378"/>
    <lineage>
        <taxon>Bacteria</taxon>
        <taxon>Bacillati</taxon>
        <taxon>Bacillota</taxon>
        <taxon>Negativicutes</taxon>
        <taxon>Selenomonadales</taxon>
        <taxon>Sporomusaceae</taxon>
        <taxon>Sporomusa</taxon>
    </lineage>
</organism>
<dbReference type="EMBL" id="CTRP01000016">
    <property type="protein sequence ID" value="CQR75010.1"/>
    <property type="molecule type" value="Genomic_DNA"/>
</dbReference>
<name>A0A0U1L5R9_9FIRM</name>
<protein>
    <submittedName>
        <fullName evidence="1">Uncharacterized protein</fullName>
    </submittedName>
</protein>
<dbReference type="AlphaFoldDB" id="A0A0U1L5R9"/>
<accession>A0A0U1L5R9</accession>
<sequence>MYNAYNIFLYPARMQYTYAQIAAKLNVHEELAIIKEAILKR</sequence>
<proteinExistence type="predicted"/>
<reference evidence="2" key="1">
    <citation type="submission" date="2015-03" db="EMBL/GenBank/DDBJ databases">
        <authorList>
            <person name="Nijsse Bart"/>
        </authorList>
    </citation>
    <scope>NUCLEOTIDE SEQUENCE [LARGE SCALE GENOMIC DNA]</scope>
</reference>
<evidence type="ECO:0000313" key="1">
    <source>
        <dbReference type="EMBL" id="CQR75010.1"/>
    </source>
</evidence>
<keyword evidence="2" id="KW-1185">Reference proteome</keyword>
<gene>
    <name evidence="1" type="ORF">SpAn4DRAFT_4374</name>
</gene>